<keyword evidence="12 15" id="KW-0413">Isomerase</keyword>
<comment type="function">
    <text evidence="15">A helicase/nuclease that prepares dsDNA breaks (DSB) for recombinational DNA repair. Binds to DSBs and unwinds DNA via a highly rapid and processive ATP-dependent bidirectional helicase activity. Unwinds dsDNA until it encounters a Chi (crossover hotspot instigator) sequence from the 3' direction. Cuts ssDNA a few nucleotides 3' to the Chi site. The properties and activities of the enzyme are changed at Chi. The Chi-altered holoenzyme produces a long 3'-ssDNA overhang and facilitates RecA-binding to the ssDNA for homologous DNA recombination and repair. Holoenzyme degrades any linearized DNA that is unable to undergo homologous recombination. In the holoenzyme this subunit contributes ATPase, 3'-5' helicase, exonuclease activity and loads RecA onto ssDNA.</text>
</comment>
<keyword evidence="11 15" id="KW-0234">DNA repair</keyword>
<evidence type="ECO:0000256" key="17">
    <source>
        <dbReference type="SAM" id="MobiDB-lite"/>
    </source>
</evidence>
<feature type="binding site" evidence="15">
    <location>
        <position position="1140"/>
    </location>
    <ligand>
        <name>Mg(2+)</name>
        <dbReference type="ChEBI" id="CHEBI:18420"/>
    </ligand>
</feature>
<dbReference type="HAMAP" id="MF_01485">
    <property type="entry name" value="RecB"/>
    <property type="match status" value="1"/>
</dbReference>
<dbReference type="InterPro" id="IPR004586">
    <property type="entry name" value="RecB"/>
</dbReference>
<dbReference type="InterPro" id="IPR027417">
    <property type="entry name" value="P-loop_NTPase"/>
</dbReference>
<keyword evidence="1 15" id="KW-0540">Nuclease</keyword>
<dbReference type="PANTHER" id="PTHR11070:SF23">
    <property type="entry name" value="RECBCD ENZYME SUBUNIT RECB"/>
    <property type="match status" value="1"/>
</dbReference>
<accession>A0ABP7MCH0</accession>
<feature type="region of interest" description="Disordered" evidence="17">
    <location>
        <begin position="1242"/>
        <end position="1283"/>
    </location>
</feature>
<comment type="similarity">
    <text evidence="15">Belongs to the helicase family. UvrD subfamily.</text>
</comment>
<comment type="subunit">
    <text evidence="15">Heterotrimer of RecB, RecC and RecD. All subunits contribute to DNA-binding. Interacts with RecA.</text>
</comment>
<evidence type="ECO:0000256" key="11">
    <source>
        <dbReference type="ARBA" id="ARBA00023204"/>
    </source>
</evidence>
<protein>
    <recommendedName>
        <fullName evidence="15">RecBCD enzyme subunit RecB</fullName>
        <ecNumber evidence="15">3.1.11.5</ecNumber>
        <ecNumber evidence="15">5.6.2.4</ecNumber>
    </recommendedName>
    <alternativeName>
        <fullName evidence="15">DNA 3'-5' helicase subunit RecB</fullName>
    </alternativeName>
    <alternativeName>
        <fullName evidence="15">Exonuclease V subunit RecB</fullName>
        <shortName evidence="15">ExoV subunit RecB</shortName>
    </alternativeName>
    <alternativeName>
        <fullName evidence="15">Helicase/nuclease RecBCD subunit RecB</fullName>
    </alternativeName>
</protein>
<dbReference type="InterPro" id="IPR011604">
    <property type="entry name" value="PDDEXK-like_dom_sf"/>
</dbReference>
<feature type="region of interest" description="Nuclease activity, interacts with RecD and RecA" evidence="15">
    <location>
        <begin position="923"/>
        <end position="1283"/>
    </location>
</feature>
<evidence type="ECO:0000256" key="14">
    <source>
        <dbReference type="ARBA" id="ARBA00048988"/>
    </source>
</evidence>
<dbReference type="Gene3D" id="1.10.486.10">
    <property type="entry name" value="PCRA, domain 4"/>
    <property type="match status" value="1"/>
</dbReference>
<keyword evidence="9 15" id="KW-0460">Magnesium</keyword>
<dbReference type="Gene3D" id="3.90.320.10">
    <property type="match status" value="1"/>
</dbReference>
<keyword evidence="8 15" id="KW-0067">ATP-binding</keyword>
<dbReference type="RefSeq" id="WP_344796886.1">
    <property type="nucleotide sequence ID" value="NZ_BAABBN010000004.1"/>
</dbReference>
<dbReference type="Gene3D" id="3.40.50.300">
    <property type="entry name" value="P-loop containing nucleotide triphosphate hydrolases"/>
    <property type="match status" value="2"/>
</dbReference>
<comment type="catalytic activity">
    <reaction evidence="15">
        <text>Exonucleolytic cleavage (in the presence of ATP) in either 5'- to 3'- or 3'- to 5'-direction to yield 5'-phosphooligonucleotides.</text>
        <dbReference type="EC" id="3.1.11.5"/>
    </reaction>
</comment>
<evidence type="ECO:0000256" key="10">
    <source>
        <dbReference type="ARBA" id="ARBA00023125"/>
    </source>
</evidence>
<keyword evidence="4 15" id="KW-0227">DNA damage</keyword>
<dbReference type="InterPro" id="IPR014016">
    <property type="entry name" value="UvrD-like_ATP-bd"/>
</dbReference>
<keyword evidence="2 15" id="KW-0479">Metal-binding</keyword>
<dbReference type="NCBIfam" id="TIGR00609">
    <property type="entry name" value="recB"/>
    <property type="match status" value="1"/>
</dbReference>
<feature type="region of interest" description="DNA-binding and helicase activity, interacts with RecC" evidence="15">
    <location>
        <begin position="1"/>
        <end position="884"/>
    </location>
</feature>
<keyword evidence="21" id="KW-1185">Reference proteome</keyword>
<dbReference type="SUPFAM" id="SSF52980">
    <property type="entry name" value="Restriction endonuclease-like"/>
    <property type="match status" value="1"/>
</dbReference>
<keyword evidence="6 15" id="KW-0347">Helicase</keyword>
<comment type="domain">
    <text evidence="15">The N-terminal DNA-binding domain is a ssDNA-dependent ATPase and has ATP-dependent 3'-5' helicase function. This domain interacts with RecC.</text>
</comment>
<dbReference type="EMBL" id="BAABBN010000004">
    <property type="protein sequence ID" value="GAA3919733.1"/>
    <property type="molecule type" value="Genomic_DNA"/>
</dbReference>
<evidence type="ECO:0000256" key="3">
    <source>
        <dbReference type="ARBA" id="ARBA00022741"/>
    </source>
</evidence>
<dbReference type="Pfam" id="PF00580">
    <property type="entry name" value="UvrD-helicase"/>
    <property type="match status" value="1"/>
</dbReference>
<dbReference type="PROSITE" id="PS51198">
    <property type="entry name" value="UVRD_HELICASE_ATP_BIND"/>
    <property type="match status" value="1"/>
</dbReference>
<feature type="binding site" evidence="15">
    <location>
        <position position="1127"/>
    </location>
    <ligand>
        <name>Mg(2+)</name>
        <dbReference type="ChEBI" id="CHEBI:18420"/>
    </ligand>
</feature>
<evidence type="ECO:0000259" key="19">
    <source>
        <dbReference type="PROSITE" id="PS51217"/>
    </source>
</evidence>
<evidence type="ECO:0000256" key="6">
    <source>
        <dbReference type="ARBA" id="ARBA00022806"/>
    </source>
</evidence>
<dbReference type="Gene3D" id="1.10.3170.10">
    <property type="entry name" value="Recbcd, chain B, domain 2"/>
    <property type="match status" value="1"/>
</dbReference>
<feature type="active site" description="For nuclease activity" evidence="15">
    <location>
        <position position="1140"/>
    </location>
</feature>
<comment type="catalytic activity">
    <reaction evidence="14 15">
        <text>ATP + H2O = ADP + phosphate + H(+)</text>
        <dbReference type="Rhea" id="RHEA:13065"/>
        <dbReference type="ChEBI" id="CHEBI:15377"/>
        <dbReference type="ChEBI" id="CHEBI:15378"/>
        <dbReference type="ChEBI" id="CHEBI:30616"/>
        <dbReference type="ChEBI" id="CHEBI:43474"/>
        <dbReference type="ChEBI" id="CHEBI:456216"/>
        <dbReference type="EC" id="5.6.2.4"/>
    </reaction>
</comment>
<proteinExistence type="inferred from homology"/>
<organism evidence="20 21">
    <name type="scientific">Litoribacillus peritrichatus</name>
    <dbReference type="NCBI Taxonomy" id="718191"/>
    <lineage>
        <taxon>Bacteria</taxon>
        <taxon>Pseudomonadati</taxon>
        <taxon>Pseudomonadota</taxon>
        <taxon>Gammaproteobacteria</taxon>
        <taxon>Oceanospirillales</taxon>
        <taxon>Oceanospirillaceae</taxon>
        <taxon>Litoribacillus</taxon>
    </lineage>
</organism>
<reference evidence="21" key="1">
    <citation type="journal article" date="2019" name="Int. J. Syst. Evol. Microbiol.">
        <title>The Global Catalogue of Microorganisms (GCM) 10K type strain sequencing project: providing services to taxonomists for standard genome sequencing and annotation.</title>
        <authorList>
            <consortium name="The Broad Institute Genomics Platform"/>
            <consortium name="The Broad Institute Genome Sequencing Center for Infectious Disease"/>
            <person name="Wu L."/>
            <person name="Ma J."/>
        </authorList>
    </citation>
    <scope>NUCLEOTIDE SEQUENCE [LARGE SCALE GENOMIC DNA]</scope>
    <source>
        <strain evidence="21">JCM 17551</strain>
    </source>
</reference>
<dbReference type="Pfam" id="PF12705">
    <property type="entry name" value="PDDEXK_1"/>
    <property type="match status" value="1"/>
</dbReference>
<evidence type="ECO:0000256" key="7">
    <source>
        <dbReference type="ARBA" id="ARBA00022839"/>
    </source>
</evidence>
<dbReference type="Proteomes" id="UP001501565">
    <property type="component" value="Unassembled WGS sequence"/>
</dbReference>
<dbReference type="InterPro" id="IPR000212">
    <property type="entry name" value="DNA_helicase_UvrD/REP"/>
</dbReference>
<feature type="domain" description="UvrD-like helicase ATP-binding" evidence="18">
    <location>
        <begin position="1"/>
        <end position="458"/>
    </location>
</feature>
<dbReference type="InterPro" id="IPR038726">
    <property type="entry name" value="PDDEXK_AddAB-type"/>
</dbReference>
<feature type="binding site" evidence="16">
    <location>
        <begin position="20"/>
        <end position="27"/>
    </location>
    <ligand>
        <name>ATP</name>
        <dbReference type="ChEBI" id="CHEBI:30616"/>
    </ligand>
</feature>
<keyword evidence="3 15" id="KW-0547">Nucleotide-binding</keyword>
<evidence type="ECO:0000256" key="1">
    <source>
        <dbReference type="ARBA" id="ARBA00022722"/>
    </source>
</evidence>
<evidence type="ECO:0000256" key="9">
    <source>
        <dbReference type="ARBA" id="ARBA00022842"/>
    </source>
</evidence>
<evidence type="ECO:0000313" key="20">
    <source>
        <dbReference type="EMBL" id="GAA3919733.1"/>
    </source>
</evidence>
<sequence>MTEPLNTLTFPLHGSRLIEASAGTGKTFTITGLYLRLLLGHGSDQGTGQGTGTAHEKPLTVDQILVVTFTEAATQELKDRIRLRIRAAREAFGLGSTTDPFINDLLRDISDHKTAFDMLRAAERQMDEAAIFTINGFCMRMLQQHAFESGNFFSVTMCEDDREIKLVAVKDYWRSFFYELSPALINVVLSCWKNPEALSLEIGKFLSEKPIRFIEEHSVDDLEAEHAVNLVRIGDFKSTLKEHFGALAEGITKAAENKQLDGRSYSKRHLPGWIASVRSWLEQPIENYYLPKELEHFGKIKLELKTKKPLNFDLDTAEVIQNFIDSPPELSTKLKQHAIRNARKIYAKHKRKHRLLTFDDQITGLVSALSDPQSGDAFAERLRTQFPVAMVDEFQDTDPSQYQIFERVYGGQAKQGLFMIGDPKQAIYAFRGGDIFTYMRARRAVSSHYTLDTNWRSSADMVRSVNAVFECSVNPFIYKNDIPFDPVKPNGNAVNMSWALEGSIQPAMTLWRPDEQNVFSKDSEYLDYMTQATANEIASLLTASDKGLLTLTKNAQEAQALKPSDIAVLVRNFNQANRIRAALSDRGIASVYSSDRSSVFEQDEARVVLRLLKGFQSPDNDKTLKSALGSHLFGLSALELERFNVDEHAWEKVVSKFQRYRLVWLQQGILPAFRQLIFDFDLAIKLRKQVNGERRLTDFLHLTELLQQQSKSLESQFALIRWLEERILTPNQNAKEQQLRLESEQNLVKVVTYHKSKGLEYDFVFAPYLAYYYPSNFSEISISHNEQGDAVVDVAGEAKDAAEKERLAEDIRLLYVVLTRSVYACFLGLPGLMAGTKKKPDPQICPKYVAATGLGYLLARTETDSNEIQLLPETVEDKVSRWCSASNIAVVAPKVADVVLYTSQKQVYADLEYASFSGDVESNWWVTSYSRLASAHVDYDASLEVKGYEDPKDSASDELLDGFQVHAFPKGAEAGTFLHTLFEELVYEECETEESYQLIFDLLQADNLGMELVNQALPKYVLSRMDEVQQAEAKQSVLASWTQVLHQMAMNVLSAPLNQRNGSNIAPVLRKTKASQRLVEMEFLIPITEPITCDQVNGIVEQDALSKNAQQGLSFGQVQGMLKGFIDLTFESEGKFYVLDWKSNYLGADSSFYTQGAMAEAMLDHRYDFQYLLYTLALHRYLRVRIKDYDYEEHIGGAYYVFLRGVEQDASRGVFFTKPDKSVIEQLDQLFAGIKTTECLNNAGGSETMDHGEVRDYGESKDSERVSQPEIKPMSDGQQGELF</sequence>
<dbReference type="SUPFAM" id="SSF52540">
    <property type="entry name" value="P-loop containing nucleoside triphosphate hydrolases"/>
    <property type="match status" value="1"/>
</dbReference>
<comment type="caution">
    <text evidence="20">The sequence shown here is derived from an EMBL/GenBank/DDBJ whole genome shotgun (WGS) entry which is preliminary data.</text>
</comment>
<gene>
    <name evidence="15 20" type="primary">recB</name>
    <name evidence="20" type="ORF">GCM10022277_14020</name>
</gene>
<feature type="domain" description="UvrD-like helicase C-terminal" evidence="19">
    <location>
        <begin position="489"/>
        <end position="758"/>
    </location>
</feature>
<evidence type="ECO:0000259" key="18">
    <source>
        <dbReference type="PROSITE" id="PS51198"/>
    </source>
</evidence>
<evidence type="ECO:0000256" key="2">
    <source>
        <dbReference type="ARBA" id="ARBA00022723"/>
    </source>
</evidence>
<dbReference type="InterPro" id="IPR011335">
    <property type="entry name" value="Restrct_endonuc-II-like"/>
</dbReference>
<dbReference type="EC" id="5.6.2.4" evidence="15"/>
<dbReference type="CDD" id="cd22352">
    <property type="entry name" value="RecB_C-like"/>
    <property type="match status" value="1"/>
</dbReference>
<evidence type="ECO:0000256" key="15">
    <source>
        <dbReference type="HAMAP-Rule" id="MF_01485"/>
    </source>
</evidence>
<comment type="catalytic activity">
    <reaction evidence="13 15">
        <text>Couples ATP hydrolysis with the unwinding of duplex DNA by translocating in the 3'-5' direction.</text>
        <dbReference type="EC" id="5.6.2.4"/>
    </reaction>
</comment>
<dbReference type="PANTHER" id="PTHR11070">
    <property type="entry name" value="UVRD / RECB / PCRA DNA HELICASE FAMILY MEMBER"/>
    <property type="match status" value="1"/>
</dbReference>
<evidence type="ECO:0000256" key="5">
    <source>
        <dbReference type="ARBA" id="ARBA00022801"/>
    </source>
</evidence>
<dbReference type="EC" id="3.1.11.5" evidence="15"/>
<name>A0ABP7MCH0_9GAMM</name>
<comment type="cofactor">
    <cofactor evidence="15">
        <name>Mg(2+)</name>
        <dbReference type="ChEBI" id="CHEBI:18420"/>
    </cofactor>
    <text evidence="15">Binds 1 Mg(2+) ion per subunit.</text>
</comment>
<evidence type="ECO:0000313" key="21">
    <source>
        <dbReference type="Proteomes" id="UP001501565"/>
    </source>
</evidence>
<evidence type="ECO:0000256" key="8">
    <source>
        <dbReference type="ARBA" id="ARBA00022840"/>
    </source>
</evidence>
<keyword evidence="7 15" id="KW-0269">Exonuclease</keyword>
<feature type="binding site" evidence="15">
    <location>
        <position position="979"/>
    </location>
    <ligand>
        <name>Mg(2+)</name>
        <dbReference type="ChEBI" id="CHEBI:18420"/>
    </ligand>
</feature>
<comment type="domain">
    <text evidence="15">The C-terminal domain has nuclease activity and interacts with RecD. It interacts with RecA, facilitating its loading onto ssDNA.</text>
</comment>
<dbReference type="PROSITE" id="PS51217">
    <property type="entry name" value="UVRD_HELICASE_CTER"/>
    <property type="match status" value="1"/>
</dbReference>
<feature type="compositionally biased region" description="Basic and acidic residues" evidence="17">
    <location>
        <begin position="1248"/>
        <end position="1267"/>
    </location>
</feature>
<keyword evidence="5 15" id="KW-0378">Hydrolase</keyword>
<evidence type="ECO:0000256" key="4">
    <source>
        <dbReference type="ARBA" id="ARBA00022763"/>
    </source>
</evidence>
<keyword evidence="10 15" id="KW-0238">DNA-binding</keyword>
<evidence type="ECO:0000256" key="12">
    <source>
        <dbReference type="ARBA" id="ARBA00023235"/>
    </source>
</evidence>
<evidence type="ECO:0000256" key="13">
    <source>
        <dbReference type="ARBA" id="ARBA00034617"/>
    </source>
</evidence>
<dbReference type="InterPro" id="IPR014017">
    <property type="entry name" value="DNA_helicase_UvrD-like_C"/>
</dbReference>
<evidence type="ECO:0000256" key="16">
    <source>
        <dbReference type="PROSITE-ProRule" id="PRU00560"/>
    </source>
</evidence>
<comment type="miscellaneous">
    <text evidence="15">In the RecBCD complex, RecB has a slow 3'-5' helicase, an exonuclease activity and loads RecA onto ssDNA, RecD has a fast 5'-3' helicase activity, while RecC stimulates the ATPase and processivity of the RecB helicase and contributes to recognition of the Chi site.</text>
</comment>
<dbReference type="Pfam" id="PF13361">
    <property type="entry name" value="UvrD_C"/>
    <property type="match status" value="1"/>
</dbReference>